<protein>
    <submittedName>
        <fullName evidence="2">Uncharacterized protein</fullName>
    </submittedName>
</protein>
<proteinExistence type="predicted"/>
<gene>
    <name evidence="2" type="ORF">ABRZ09_04060</name>
</gene>
<accession>A0AB39DA68</accession>
<dbReference type="EMBL" id="CP158255">
    <property type="protein sequence ID" value="XDJ51040.1"/>
    <property type="molecule type" value="Genomic_DNA"/>
</dbReference>
<dbReference type="RefSeq" id="WP_368647343.1">
    <property type="nucleotide sequence ID" value="NZ_CP158255.1"/>
</dbReference>
<keyword evidence="1" id="KW-0732">Signal</keyword>
<reference evidence="2" key="1">
    <citation type="submission" date="2024-05" db="EMBL/GenBank/DDBJ databases">
        <authorList>
            <person name="Luo Y.-C."/>
            <person name="Nicholds J."/>
            <person name="Mortimer T."/>
            <person name="Maboni G."/>
        </authorList>
    </citation>
    <scope>NUCLEOTIDE SEQUENCE</scope>
    <source>
        <strain evidence="2">151108</strain>
    </source>
</reference>
<sequence>MPHHGAIAHKKPPRIRKAAGAFLVLAAALLQSSSPAWAVDRLSTGQSWYVLNETGIDTLGVQRLRITGPDADAFTIEGYTGSPTGMTPSQDVLTPTLVQKTSTTPLGVSLRFTPQHSGDHQANLEVTHNGSNSSPFTYSLTGSGAWDVTARASTDSMNFGERAVGMPAVTQDAFVRAEGLHGWLKVTGIKLEGSSDFTLAQAGLAHKGSSTWGTGANLEVLPAGATESTKAFTATDVSVGGLTDGAIRVRYTPTLRGPQTAVLTVYHDGPEGKTVMPVIAEGLRGTTVEVTQSRPYLATTPVTDFTRAGLGSATQTKTVYLKAGGEYGEVTYTGFEVVGSDDIRVRSVVQAYASNWNNGGYCNKDTIVNTISYSGEPDGGALSGTFSIKGSNVNGKCSLAPGQHLTLNLEYIPRTPGKQTATITVFHDGNDAGFTSFEISGEAFRDVSVEVTQNRPYLATAPVTGFARVARGSKTQLKTVYLKASGEYGEVTYTGFEVVGADDIRVRSVVQAYASNWNNGGYCNKDTVVNTINYSGEPDGGALSGTFSLKGSNVNGKCSLPPGQHLTLNLEYIPRTLGIQTATITVYHDGNAQGFTTFDISGEAY</sequence>
<evidence type="ECO:0000313" key="2">
    <source>
        <dbReference type="EMBL" id="XDJ51040.1"/>
    </source>
</evidence>
<dbReference type="AlphaFoldDB" id="A0AB39DA68"/>
<feature type="signal peptide" evidence="1">
    <location>
        <begin position="1"/>
        <end position="38"/>
    </location>
</feature>
<name>A0AB39DA68_9BURK</name>
<evidence type="ECO:0000256" key="1">
    <source>
        <dbReference type="SAM" id="SignalP"/>
    </source>
</evidence>
<organism evidence="2">
    <name type="scientific">Castellaniella ginsengisoli</name>
    <dbReference type="NCBI Taxonomy" id="546114"/>
    <lineage>
        <taxon>Bacteria</taxon>
        <taxon>Pseudomonadati</taxon>
        <taxon>Pseudomonadota</taxon>
        <taxon>Betaproteobacteria</taxon>
        <taxon>Burkholderiales</taxon>
        <taxon>Alcaligenaceae</taxon>
        <taxon>Castellaniella</taxon>
    </lineage>
</organism>
<feature type="chain" id="PRO_5044285200" evidence="1">
    <location>
        <begin position="39"/>
        <end position="605"/>
    </location>
</feature>